<evidence type="ECO:0000313" key="6">
    <source>
        <dbReference type="Proteomes" id="UP000042958"/>
    </source>
</evidence>
<keyword evidence="3" id="KW-0046">Antibiotic resistance</keyword>
<dbReference type="SUPFAM" id="SSF54593">
    <property type="entry name" value="Glyoxalase/Bleomycin resistance protein/Dihydroxybiphenyl dioxygenase"/>
    <property type="match status" value="1"/>
</dbReference>
<accession>A0A0F7TQR8</accession>
<comment type="similarity">
    <text evidence="1">Belongs to the bleomycin resistance protein family.</text>
</comment>
<dbReference type="InterPro" id="IPR000335">
    <property type="entry name" value="Bleomycin-R"/>
</dbReference>
<dbReference type="Proteomes" id="UP000042958">
    <property type="component" value="Unassembled WGS sequence"/>
</dbReference>
<reference evidence="6" key="1">
    <citation type="journal article" date="2015" name="Genome Announc.">
        <title>Draft genome sequence of the fungus Penicillium brasilianum MG11.</title>
        <authorList>
            <person name="Horn F."/>
            <person name="Linde J."/>
            <person name="Mattern D.J."/>
            <person name="Walther G."/>
            <person name="Guthke R."/>
            <person name="Brakhage A.A."/>
            <person name="Valiante V."/>
        </authorList>
    </citation>
    <scope>NUCLEOTIDE SEQUENCE [LARGE SCALE GENOMIC DNA]</scope>
    <source>
        <strain evidence="6">MG11</strain>
    </source>
</reference>
<evidence type="ECO:0000256" key="2">
    <source>
        <dbReference type="ARBA" id="ARBA00021572"/>
    </source>
</evidence>
<dbReference type="EMBL" id="CDHK01000006">
    <property type="protein sequence ID" value="CEJ58171.1"/>
    <property type="molecule type" value="Genomic_DNA"/>
</dbReference>
<evidence type="ECO:0000313" key="5">
    <source>
        <dbReference type="EMBL" id="CEJ58171.1"/>
    </source>
</evidence>
<proteinExistence type="inferred from homology"/>
<dbReference type="InterPro" id="IPR037523">
    <property type="entry name" value="VOC_core"/>
</dbReference>
<organism evidence="5 6">
    <name type="scientific">Penicillium brasilianum</name>
    <dbReference type="NCBI Taxonomy" id="104259"/>
    <lineage>
        <taxon>Eukaryota</taxon>
        <taxon>Fungi</taxon>
        <taxon>Dikarya</taxon>
        <taxon>Ascomycota</taxon>
        <taxon>Pezizomycotina</taxon>
        <taxon>Eurotiomycetes</taxon>
        <taxon>Eurotiomycetidae</taxon>
        <taxon>Eurotiales</taxon>
        <taxon>Aspergillaceae</taxon>
        <taxon>Penicillium</taxon>
    </lineage>
</organism>
<evidence type="ECO:0000256" key="1">
    <source>
        <dbReference type="ARBA" id="ARBA00011051"/>
    </source>
</evidence>
<evidence type="ECO:0000259" key="4">
    <source>
        <dbReference type="PROSITE" id="PS51819"/>
    </source>
</evidence>
<protein>
    <recommendedName>
        <fullName evidence="2">Bleomycin resistance protein</fullName>
    </recommendedName>
</protein>
<dbReference type="CDD" id="cd08349">
    <property type="entry name" value="BLMA_like"/>
    <property type="match status" value="1"/>
</dbReference>
<dbReference type="OrthoDB" id="4235865at2759"/>
<dbReference type="AlphaFoldDB" id="A0A0F7TQR8"/>
<dbReference type="GO" id="GO:0046677">
    <property type="term" value="P:response to antibiotic"/>
    <property type="evidence" value="ECO:0007669"/>
    <property type="project" value="UniProtKB-KW"/>
</dbReference>
<keyword evidence="6" id="KW-1185">Reference proteome</keyword>
<feature type="domain" description="VOC" evidence="4">
    <location>
        <begin position="4"/>
        <end position="122"/>
    </location>
</feature>
<dbReference type="Gene3D" id="3.10.180.10">
    <property type="entry name" value="2,3-Dihydroxybiphenyl 1,2-Dioxygenase, domain 1"/>
    <property type="match status" value="1"/>
</dbReference>
<keyword evidence="5" id="KW-0560">Oxidoreductase</keyword>
<keyword evidence="5" id="KW-0223">Dioxygenase</keyword>
<dbReference type="InterPro" id="IPR029068">
    <property type="entry name" value="Glyas_Bleomycin-R_OHBP_Dase"/>
</dbReference>
<dbReference type="PROSITE" id="PS51819">
    <property type="entry name" value="VOC"/>
    <property type="match status" value="1"/>
</dbReference>
<name>A0A0F7TQR8_PENBI</name>
<evidence type="ECO:0000256" key="3">
    <source>
        <dbReference type="ARBA" id="ARBA00023251"/>
    </source>
</evidence>
<dbReference type="GO" id="GO:0051213">
    <property type="term" value="F:dioxygenase activity"/>
    <property type="evidence" value="ECO:0007669"/>
    <property type="project" value="UniProtKB-KW"/>
</dbReference>
<sequence length="129" mass="14846">MAIDFQSVVPILRIFDIPKADEFYLDYLGFKTDWDHRFDTNAPLYRQISRGNLILHLSEHHGDGSPGVQVRIKMRGIVEYHRELSAKGYRYMRPGIEEGPAAGSQEMGVIDPFGNQLRFCQDDDEKTQT</sequence>
<dbReference type="Pfam" id="PF19581">
    <property type="entry name" value="Glyoxalase_7"/>
    <property type="match status" value="1"/>
</dbReference>
<gene>
    <name evidence="5" type="ORF">PMG11_06838</name>
</gene>